<dbReference type="Proteomes" id="UP000004995">
    <property type="component" value="Unassembled WGS sequence"/>
</dbReference>
<dbReference type="InParanoid" id="K3ZAX5"/>
<protein>
    <submittedName>
        <fullName evidence="1">Uncharacterized protein</fullName>
    </submittedName>
</protein>
<keyword evidence="2" id="KW-1185">Reference proteome</keyword>
<reference evidence="1" key="2">
    <citation type="submission" date="2018-08" db="UniProtKB">
        <authorList>
            <consortium name="EnsemblPlants"/>
        </authorList>
    </citation>
    <scope>IDENTIFICATION</scope>
    <source>
        <strain evidence="1">Yugu1</strain>
    </source>
</reference>
<accession>K3ZAX5</accession>
<dbReference type="EnsemblPlants" id="KQL14281">
    <property type="protein sequence ID" value="KQL14281"/>
    <property type="gene ID" value="SETIT_023696mg"/>
</dbReference>
<name>K3ZAX5_SETIT</name>
<evidence type="ECO:0000313" key="1">
    <source>
        <dbReference type="EnsemblPlants" id="KQL14281"/>
    </source>
</evidence>
<dbReference type="AlphaFoldDB" id="K3ZAX5"/>
<reference evidence="2" key="1">
    <citation type="journal article" date="2012" name="Nat. Biotechnol.">
        <title>Reference genome sequence of the model plant Setaria.</title>
        <authorList>
            <person name="Bennetzen J.L."/>
            <person name="Schmutz J."/>
            <person name="Wang H."/>
            <person name="Percifield R."/>
            <person name="Hawkins J."/>
            <person name="Pontaroli A.C."/>
            <person name="Estep M."/>
            <person name="Feng L."/>
            <person name="Vaughn J.N."/>
            <person name="Grimwood J."/>
            <person name="Jenkins J."/>
            <person name="Barry K."/>
            <person name="Lindquist E."/>
            <person name="Hellsten U."/>
            <person name="Deshpande S."/>
            <person name="Wang X."/>
            <person name="Wu X."/>
            <person name="Mitros T."/>
            <person name="Triplett J."/>
            <person name="Yang X."/>
            <person name="Ye C.Y."/>
            <person name="Mauro-Herrera M."/>
            <person name="Wang L."/>
            <person name="Li P."/>
            <person name="Sharma M."/>
            <person name="Sharma R."/>
            <person name="Ronald P.C."/>
            <person name="Panaud O."/>
            <person name="Kellogg E.A."/>
            <person name="Brutnell T.P."/>
            <person name="Doust A.N."/>
            <person name="Tuskan G.A."/>
            <person name="Rokhsar D."/>
            <person name="Devos K.M."/>
        </authorList>
    </citation>
    <scope>NUCLEOTIDE SEQUENCE [LARGE SCALE GENOMIC DNA]</scope>
    <source>
        <strain evidence="2">cv. Yugu1</strain>
    </source>
</reference>
<organism evidence="1 2">
    <name type="scientific">Setaria italica</name>
    <name type="common">Foxtail millet</name>
    <name type="synonym">Panicum italicum</name>
    <dbReference type="NCBI Taxonomy" id="4555"/>
    <lineage>
        <taxon>Eukaryota</taxon>
        <taxon>Viridiplantae</taxon>
        <taxon>Streptophyta</taxon>
        <taxon>Embryophyta</taxon>
        <taxon>Tracheophyta</taxon>
        <taxon>Spermatophyta</taxon>
        <taxon>Magnoliopsida</taxon>
        <taxon>Liliopsida</taxon>
        <taxon>Poales</taxon>
        <taxon>Poaceae</taxon>
        <taxon>PACMAD clade</taxon>
        <taxon>Panicoideae</taxon>
        <taxon>Panicodae</taxon>
        <taxon>Paniceae</taxon>
        <taxon>Cenchrinae</taxon>
        <taxon>Setaria</taxon>
    </lineage>
</organism>
<sequence length="112" mass="12199">MRGLRAPTVLDATTWQQAPDSPWPHHLLLSERLSSLAAGRIKGPAARQLCQAGRRTCEVRAARRRYGRSAVARPSCAALPTPIKFSADSSLSSPLFSSFQCLMATAKNKDHI</sequence>
<proteinExistence type="predicted"/>
<dbReference type="OMA" id="AKNKDHI"/>
<dbReference type="Gramene" id="KQL14281">
    <property type="protein sequence ID" value="KQL14281"/>
    <property type="gene ID" value="SETIT_023696mg"/>
</dbReference>
<dbReference type="HOGENOM" id="CLU_2150254_0_0_1"/>
<dbReference type="EMBL" id="AGNK02001546">
    <property type="status" value="NOT_ANNOTATED_CDS"/>
    <property type="molecule type" value="Genomic_DNA"/>
</dbReference>
<evidence type="ECO:0000313" key="2">
    <source>
        <dbReference type="Proteomes" id="UP000004995"/>
    </source>
</evidence>